<dbReference type="GeneID" id="36564383"/>
<feature type="compositionally biased region" description="Basic and acidic residues" evidence="5">
    <location>
        <begin position="1"/>
        <end position="17"/>
    </location>
</feature>
<evidence type="ECO:0000256" key="4">
    <source>
        <dbReference type="ARBA" id="ARBA00023242"/>
    </source>
</evidence>
<dbReference type="GO" id="GO:0003723">
    <property type="term" value="F:RNA binding"/>
    <property type="evidence" value="ECO:0007669"/>
    <property type="project" value="InterPro"/>
</dbReference>
<dbReference type="InterPro" id="IPR012677">
    <property type="entry name" value="Nucleotide-bd_a/b_plait_sf"/>
</dbReference>
<name>A0A2P7YZC1_9ASCO</name>
<evidence type="ECO:0008006" key="10">
    <source>
        <dbReference type="Google" id="ProtNLM"/>
    </source>
</evidence>
<feature type="region of interest" description="Disordered" evidence="5">
    <location>
        <begin position="409"/>
        <end position="435"/>
    </location>
</feature>
<dbReference type="PANTHER" id="PTHR46910:SF3">
    <property type="entry name" value="HALOTOLERANCE PROTEIN 9-RELATED"/>
    <property type="match status" value="1"/>
</dbReference>
<feature type="compositionally biased region" description="Low complexity" evidence="5">
    <location>
        <begin position="248"/>
        <end position="275"/>
    </location>
</feature>
<feature type="domain" description="Xylanolytic transcriptional activator regulatory" evidence="7">
    <location>
        <begin position="841"/>
        <end position="915"/>
    </location>
</feature>
<keyword evidence="3" id="KW-0238">DNA-binding</keyword>
<evidence type="ECO:0000256" key="3">
    <source>
        <dbReference type="ARBA" id="ARBA00023125"/>
    </source>
</evidence>
<dbReference type="AlphaFoldDB" id="A0A2P7YZC1"/>
<dbReference type="SMART" id="SM00906">
    <property type="entry name" value="Fungal_trans"/>
    <property type="match status" value="1"/>
</dbReference>
<evidence type="ECO:0000259" key="6">
    <source>
        <dbReference type="SMART" id="SM00360"/>
    </source>
</evidence>
<dbReference type="EMBL" id="PYFQ01000001">
    <property type="protein sequence ID" value="PSK41311.1"/>
    <property type="molecule type" value="Genomic_DNA"/>
</dbReference>
<dbReference type="GO" id="GO:0006351">
    <property type="term" value="P:DNA-templated transcription"/>
    <property type="evidence" value="ECO:0007669"/>
    <property type="project" value="InterPro"/>
</dbReference>
<evidence type="ECO:0000259" key="7">
    <source>
        <dbReference type="SMART" id="SM00906"/>
    </source>
</evidence>
<accession>A0A2P7YZC1</accession>
<dbReference type="SUPFAM" id="SSF54928">
    <property type="entry name" value="RNA-binding domain, RBD"/>
    <property type="match status" value="1"/>
</dbReference>
<dbReference type="OrthoDB" id="3364175at2759"/>
<dbReference type="GO" id="GO:0008270">
    <property type="term" value="F:zinc ion binding"/>
    <property type="evidence" value="ECO:0007669"/>
    <property type="project" value="InterPro"/>
</dbReference>
<dbReference type="VEuPathDB" id="FungiDB:C7M61_000992"/>
<dbReference type="InterPro" id="IPR050987">
    <property type="entry name" value="AtrR-like"/>
</dbReference>
<comment type="subcellular location">
    <subcellularLocation>
        <location evidence="1">Nucleus</location>
    </subcellularLocation>
</comment>
<dbReference type="InterPro" id="IPR035979">
    <property type="entry name" value="RBD_domain_sf"/>
</dbReference>
<keyword evidence="4" id="KW-0539">Nucleus</keyword>
<reference evidence="8 9" key="1">
    <citation type="submission" date="2018-03" db="EMBL/GenBank/DDBJ databases">
        <title>Candida pseudohaemulonii genome assembly and annotation.</title>
        <authorList>
            <person name="Munoz J.F."/>
            <person name="Gade L.G."/>
            <person name="Chow N.A."/>
            <person name="Litvintseva A.P."/>
            <person name="Loparev V.N."/>
            <person name="Cuomo C.A."/>
        </authorList>
    </citation>
    <scope>NUCLEOTIDE SEQUENCE [LARGE SCALE GENOMIC DNA]</scope>
    <source>
        <strain evidence="8 9">B12108</strain>
    </source>
</reference>
<dbReference type="STRING" id="418784.A0A2P7YZC1"/>
<evidence type="ECO:0000313" key="9">
    <source>
        <dbReference type="Proteomes" id="UP000241107"/>
    </source>
</evidence>
<protein>
    <recommendedName>
        <fullName evidence="10">Transcription factor domain-containing protein</fullName>
    </recommendedName>
</protein>
<dbReference type="GO" id="GO:0003677">
    <property type="term" value="F:DNA binding"/>
    <property type="evidence" value="ECO:0007669"/>
    <property type="project" value="UniProtKB-KW"/>
</dbReference>
<dbReference type="Proteomes" id="UP000241107">
    <property type="component" value="Unassembled WGS sequence"/>
</dbReference>
<dbReference type="InterPro" id="IPR000504">
    <property type="entry name" value="RRM_dom"/>
</dbReference>
<sequence length="1234" mass="137601">MSRPHDKLNNPTQRDESLAPPTSSTTPDPGQQAVLNVMPTLPYVVVIDNVSDATSHTEIQKVIHKNLPPSDVPEKPRYHILDVSNGRATVEFAGSNLAHSVADALDQNDINGSTVNCSVLDNPTLATPAPEITQTAPTPPSMGSMNPFLYMSPMYVDYGYYGPGPQHGPGLYSRGNLIHPGMPSGMPVQPHPGVHGVHSVPSMGSMSGFPPPFYYGGQEVPNMGYPPMHGAYAPSYPLSRRLLTRLSSNYSRPRSSRNSSISLNRQGSSQSFRRGSNLRHSSLSSAPGRTNSSILEYGKDDLTDFAVPESPVGEELEEEGADEEGMIYIDDENGQRVRVNPRRLFVGNIPFNSTWPALKNFLVSRSEEIEPNNDIEILKVEIPMQPPREQTNTSTMGSYYYLATLSQQLQNGSGGSGPHGPPPPHNNERPPQRGLSRGFAIVTTGNRASLEKLIRYFNEVEFENRPMTVRFDRFPNFNGYVLQQLNPSLRSGSVGSKNKPGFLTNLAFERNLFQHKYYYGSAPQFQPMAQPYPNGPGPIENIGLHYKCLLALIQHLFPEIDVNNIDALIDVGERNGVSMPSRYGGKDDKELRDLSLLITLGKLPSSRLNSLDLDFDLKVEDLDSLAAELVLDSDTLLQQQDLVITDHNGNRHMIGPLGLPAVFDSSVKALANMFDIDLSACPTLQHAFQGELVLTSSNEPLDPSDLGLLYNLMFPYLDDISVQEATYFTDCFFGNVHPRYPCFVESVFRSFHERFWAAMASKSRDRFISHHTICSIYMVWLLGRLFSPGSLPRIDQSIVQRYLHIIRLCLSDIVLTPTLDGIRTLVLLAIYMENTMRRESAYVLIQVAARHCITLGLHRESLVMQVADKLKVEELRRIWWAVFTMEVSVSCQMGRSSTIHMSDVSASYPLCYDVIPSPEYSPTYMAILDITKVMHEVLEYRQAVDNTESMMSNENLDKALALDEKLTRTMQRTDQSLLDLSMIADYKIHLLMRYHHDRLTILLPFFSKVAEDPQYASNPTVQTLLTQGLRLSIAISQIIHASMSSNMLNGTIHADIFYTFHATMGLVMGYCLMNNSQINSNLKLGVSNAEVQQAIERIRGLSLSSRGMCFGTLLKFSTFIDAFIAGYDYLRGPAHYKRPSEPASYGITTSAKQDMLEMFSAAEVRVKMEDNSLGEGFDDYFMKTQRNDYDTQSGFHSVDIPQFNEMVFNGGISNFGNGFGAPERFTTESVLPGE</sequence>
<evidence type="ECO:0000256" key="2">
    <source>
        <dbReference type="ARBA" id="ARBA00022723"/>
    </source>
</evidence>
<keyword evidence="2" id="KW-0479">Metal-binding</keyword>
<dbReference type="Pfam" id="PF04082">
    <property type="entry name" value="Fungal_trans"/>
    <property type="match status" value="1"/>
</dbReference>
<comment type="caution">
    <text evidence="8">The sequence shown here is derived from an EMBL/GenBank/DDBJ whole genome shotgun (WGS) entry which is preliminary data.</text>
</comment>
<feature type="domain" description="RRM" evidence="6">
    <location>
        <begin position="343"/>
        <end position="470"/>
    </location>
</feature>
<feature type="region of interest" description="Disordered" evidence="5">
    <location>
        <begin position="1"/>
        <end position="30"/>
    </location>
</feature>
<dbReference type="PANTHER" id="PTHR46910">
    <property type="entry name" value="TRANSCRIPTION FACTOR PDR1"/>
    <property type="match status" value="1"/>
</dbReference>
<evidence type="ECO:0000313" key="8">
    <source>
        <dbReference type="EMBL" id="PSK41311.1"/>
    </source>
</evidence>
<proteinExistence type="predicted"/>
<feature type="region of interest" description="Disordered" evidence="5">
    <location>
        <begin position="248"/>
        <end position="295"/>
    </location>
</feature>
<dbReference type="Gene3D" id="3.30.70.330">
    <property type="match status" value="1"/>
</dbReference>
<evidence type="ECO:0000256" key="1">
    <source>
        <dbReference type="ARBA" id="ARBA00004123"/>
    </source>
</evidence>
<keyword evidence="9" id="KW-1185">Reference proteome</keyword>
<organism evidence="8 9">
    <name type="scientific">Candidozyma pseudohaemuli</name>
    <dbReference type="NCBI Taxonomy" id="418784"/>
    <lineage>
        <taxon>Eukaryota</taxon>
        <taxon>Fungi</taxon>
        <taxon>Dikarya</taxon>
        <taxon>Ascomycota</taxon>
        <taxon>Saccharomycotina</taxon>
        <taxon>Pichiomycetes</taxon>
        <taxon>Metschnikowiaceae</taxon>
        <taxon>Candidozyma</taxon>
    </lineage>
</organism>
<dbReference type="GO" id="GO:0003700">
    <property type="term" value="F:DNA-binding transcription factor activity"/>
    <property type="evidence" value="ECO:0007669"/>
    <property type="project" value="InterPro"/>
</dbReference>
<dbReference type="CDD" id="cd12148">
    <property type="entry name" value="fungal_TF_MHR"/>
    <property type="match status" value="1"/>
</dbReference>
<feature type="compositionally biased region" description="Polar residues" evidence="5">
    <location>
        <begin position="20"/>
        <end position="29"/>
    </location>
</feature>
<gene>
    <name evidence="8" type="ORF">C7M61_000992</name>
</gene>
<dbReference type="SMART" id="SM00360">
    <property type="entry name" value="RRM"/>
    <property type="match status" value="1"/>
</dbReference>
<evidence type="ECO:0000256" key="5">
    <source>
        <dbReference type="SAM" id="MobiDB-lite"/>
    </source>
</evidence>
<dbReference type="InterPro" id="IPR007219">
    <property type="entry name" value="XnlR_reg_dom"/>
</dbReference>
<dbReference type="RefSeq" id="XP_024716010.1">
    <property type="nucleotide sequence ID" value="XM_024856411.1"/>
</dbReference>
<feature type="compositionally biased region" description="Polar residues" evidence="5">
    <location>
        <begin position="278"/>
        <end position="294"/>
    </location>
</feature>
<dbReference type="GO" id="GO:0005634">
    <property type="term" value="C:nucleus"/>
    <property type="evidence" value="ECO:0007669"/>
    <property type="project" value="UniProtKB-SubCell"/>
</dbReference>